<reference evidence="2 3" key="1">
    <citation type="journal article" date="2013" name="Genome Announc.">
        <title>Draft Genome Sequence of Cyclobacterium qasimii Strain M12-11BT, Isolated from Arctic Marine Sediment.</title>
        <authorList>
            <person name="Shivaji S."/>
            <person name="Ara S."/>
            <person name="Singh A."/>
            <person name="Kumar Pinnaka A."/>
        </authorList>
    </citation>
    <scope>NUCLEOTIDE SEQUENCE [LARGE SCALE GENOMIC DNA]</scope>
    <source>
        <strain evidence="2 3">M12-11B</strain>
    </source>
</reference>
<evidence type="ECO:0000256" key="1">
    <source>
        <dbReference type="SAM" id="MobiDB-lite"/>
    </source>
</evidence>
<proteinExistence type="predicted"/>
<evidence type="ECO:0000313" key="2">
    <source>
        <dbReference type="EMBL" id="EPR68925.1"/>
    </source>
</evidence>
<dbReference type="AlphaFoldDB" id="S7VFA9"/>
<comment type="caution">
    <text evidence="2">The sequence shown here is derived from an EMBL/GenBank/DDBJ whole genome shotgun (WGS) entry which is preliminary data.</text>
</comment>
<evidence type="ECO:0000313" key="3">
    <source>
        <dbReference type="Proteomes" id="UP000014974"/>
    </source>
</evidence>
<dbReference type="EMBL" id="ATNM01000089">
    <property type="protein sequence ID" value="EPR68925.1"/>
    <property type="molecule type" value="Genomic_DNA"/>
</dbReference>
<dbReference type="Proteomes" id="UP000014974">
    <property type="component" value="Unassembled WGS sequence"/>
</dbReference>
<accession>S7VFA9</accession>
<dbReference type="STRING" id="641524.ADICYQ_2012"/>
<feature type="region of interest" description="Disordered" evidence="1">
    <location>
        <begin position="25"/>
        <end position="48"/>
    </location>
</feature>
<protein>
    <submittedName>
        <fullName evidence="2">Uncharacterized protein</fullName>
    </submittedName>
</protein>
<gene>
    <name evidence="2" type="ORF">ADICYQ_2012</name>
</gene>
<name>S7VFA9_9BACT</name>
<organism evidence="2 3">
    <name type="scientific">Cyclobacterium qasimii M12-11B</name>
    <dbReference type="NCBI Taxonomy" id="641524"/>
    <lineage>
        <taxon>Bacteria</taxon>
        <taxon>Pseudomonadati</taxon>
        <taxon>Bacteroidota</taxon>
        <taxon>Cytophagia</taxon>
        <taxon>Cytophagales</taxon>
        <taxon>Cyclobacteriaceae</taxon>
        <taxon>Cyclobacterium</taxon>
    </lineage>
</organism>
<sequence length="48" mass="5308">MAFKSSLQTLIGKQLRGKGMAVAPFRGVHPISPPKSLSKPKWNDFLKN</sequence>